<keyword evidence="2 7" id="KW-0808">Transferase</keyword>
<feature type="domain" description="Pyridoxamine kinase/Phosphomethylpyrimidine kinase" evidence="6">
    <location>
        <begin position="74"/>
        <end position="265"/>
    </location>
</feature>
<evidence type="ECO:0000313" key="8">
    <source>
        <dbReference type="Proteomes" id="UP000500767"/>
    </source>
</evidence>
<dbReference type="PANTHER" id="PTHR10534">
    <property type="entry name" value="PYRIDOXAL KINASE"/>
    <property type="match status" value="1"/>
</dbReference>
<reference evidence="7 8" key="1">
    <citation type="journal article" date="2014" name="World J. Microbiol. Biotechnol.">
        <title>Biodiversity and physiological characteristics of Antarctic and Arctic lichens-associated bacteria.</title>
        <authorList>
            <person name="Lee Y.M."/>
            <person name="Kim E.H."/>
            <person name="Lee H.K."/>
            <person name="Hong S.G."/>
        </authorList>
    </citation>
    <scope>NUCLEOTIDE SEQUENCE [LARGE SCALE GENOMIC DNA]</scope>
    <source>
        <strain evidence="7 8">PAMC 26569</strain>
    </source>
</reference>
<dbReference type="NCBIfam" id="TIGR00687">
    <property type="entry name" value="pyridox_kin"/>
    <property type="match status" value="1"/>
</dbReference>
<gene>
    <name evidence="7" type="primary">pdxY</name>
    <name evidence="7" type="ORF">HN018_07195</name>
</gene>
<evidence type="ECO:0000259" key="6">
    <source>
        <dbReference type="Pfam" id="PF08543"/>
    </source>
</evidence>
<protein>
    <recommendedName>
        <fullName evidence="1">pyridoxal kinase</fullName>
        <ecNumber evidence="1">2.7.1.35</ecNumber>
    </recommendedName>
</protein>
<keyword evidence="8" id="KW-1185">Reference proteome</keyword>
<dbReference type="Pfam" id="PF08543">
    <property type="entry name" value="Phos_pyr_kin"/>
    <property type="match status" value="1"/>
</dbReference>
<dbReference type="InterPro" id="IPR029056">
    <property type="entry name" value="Ribokinase-like"/>
</dbReference>
<evidence type="ECO:0000256" key="4">
    <source>
        <dbReference type="ARBA" id="ARBA00022777"/>
    </source>
</evidence>
<dbReference type="GO" id="GO:0009443">
    <property type="term" value="P:pyridoxal 5'-phosphate salvage"/>
    <property type="evidence" value="ECO:0007669"/>
    <property type="project" value="InterPro"/>
</dbReference>
<dbReference type="NCBIfam" id="NF004398">
    <property type="entry name" value="PRK05756.1"/>
    <property type="match status" value="1"/>
</dbReference>
<dbReference type="AlphaFoldDB" id="A0A6M8HWG5"/>
<dbReference type="InterPro" id="IPR013749">
    <property type="entry name" value="PM/HMP-P_kinase-1"/>
</dbReference>
<keyword evidence="3" id="KW-0547">Nucleotide-binding</keyword>
<dbReference type="EC" id="2.7.1.35" evidence="1"/>
<keyword evidence="4 7" id="KW-0418">Kinase</keyword>
<dbReference type="SUPFAM" id="SSF53613">
    <property type="entry name" value="Ribokinase-like"/>
    <property type="match status" value="1"/>
</dbReference>
<proteinExistence type="predicted"/>
<name>A0A6M8HWG5_9PROT</name>
<evidence type="ECO:0000256" key="5">
    <source>
        <dbReference type="ARBA" id="ARBA00022840"/>
    </source>
</evidence>
<sequence>MNILSIQSWVAYGHVGNAAALFPLQRLGAEVWAVNTVQFSNHPGHGGFTGQVFTGAMIGELVRGIAALGVLAETDAVLSGYLGDESIGEAVLDAVARVRTVRPDMLYCCDPVMGDRGPGLYVRAGIPGLLHGRAVAQADILTPNQFELEQLVPELGDGPHGVQVLADAARGLRGRMHQPGPRCVLVTSVEAQETPAEALDLLLVFDGGAALLRTPRLPINPSGAGDLISALFLFHLRDGSDPVNALERAAASVWGILQRTAEAGSRELLLVQAQDELIRPSRIFRAQLL</sequence>
<evidence type="ECO:0000313" key="7">
    <source>
        <dbReference type="EMBL" id="QKE92497.1"/>
    </source>
</evidence>
<dbReference type="InterPro" id="IPR004625">
    <property type="entry name" value="PyrdxlKinase"/>
</dbReference>
<dbReference type="EMBL" id="CP053708">
    <property type="protein sequence ID" value="QKE92497.1"/>
    <property type="molecule type" value="Genomic_DNA"/>
</dbReference>
<dbReference type="Proteomes" id="UP000500767">
    <property type="component" value="Chromosome"/>
</dbReference>
<dbReference type="GO" id="GO:0005524">
    <property type="term" value="F:ATP binding"/>
    <property type="evidence" value="ECO:0007669"/>
    <property type="project" value="UniProtKB-KW"/>
</dbReference>
<dbReference type="GO" id="GO:0008478">
    <property type="term" value="F:pyridoxal kinase activity"/>
    <property type="evidence" value="ECO:0007669"/>
    <property type="project" value="UniProtKB-EC"/>
</dbReference>
<organism evidence="7 8">
    <name type="scientific">Lichenicola cladoniae</name>
    <dbReference type="NCBI Taxonomy" id="1484109"/>
    <lineage>
        <taxon>Bacteria</taxon>
        <taxon>Pseudomonadati</taxon>
        <taxon>Pseudomonadota</taxon>
        <taxon>Alphaproteobacteria</taxon>
        <taxon>Acetobacterales</taxon>
        <taxon>Acetobacteraceae</taxon>
        <taxon>Lichenicola</taxon>
    </lineage>
</organism>
<keyword evidence="5" id="KW-0067">ATP-binding</keyword>
<dbReference type="GO" id="GO:0005829">
    <property type="term" value="C:cytosol"/>
    <property type="evidence" value="ECO:0007669"/>
    <property type="project" value="TreeGrafter"/>
</dbReference>
<accession>A0A6M8HWG5</accession>
<dbReference type="KEGG" id="lck:HN018_07195"/>
<evidence type="ECO:0000256" key="1">
    <source>
        <dbReference type="ARBA" id="ARBA00012104"/>
    </source>
</evidence>
<evidence type="ECO:0000256" key="2">
    <source>
        <dbReference type="ARBA" id="ARBA00022679"/>
    </source>
</evidence>
<evidence type="ECO:0000256" key="3">
    <source>
        <dbReference type="ARBA" id="ARBA00022741"/>
    </source>
</evidence>
<dbReference type="Gene3D" id="3.40.1190.20">
    <property type="match status" value="1"/>
</dbReference>
<dbReference type="CDD" id="cd01173">
    <property type="entry name" value="pyridoxal_pyridoxamine_kinase"/>
    <property type="match status" value="1"/>
</dbReference>
<dbReference type="PANTHER" id="PTHR10534:SF2">
    <property type="entry name" value="PYRIDOXAL KINASE"/>
    <property type="match status" value="1"/>
</dbReference>